<evidence type="ECO:0000256" key="1">
    <source>
        <dbReference type="SAM" id="MobiDB-lite"/>
    </source>
</evidence>
<comment type="caution">
    <text evidence="2">The sequence shown here is derived from an EMBL/GenBank/DDBJ whole genome shotgun (WGS) entry which is preliminary data.</text>
</comment>
<dbReference type="AlphaFoldDB" id="A0AAD7S6J6"/>
<feature type="region of interest" description="Disordered" evidence="1">
    <location>
        <begin position="74"/>
        <end position="115"/>
    </location>
</feature>
<feature type="compositionally biased region" description="Low complexity" evidence="1">
    <location>
        <begin position="23"/>
        <end position="34"/>
    </location>
</feature>
<dbReference type="Proteomes" id="UP001221898">
    <property type="component" value="Unassembled WGS sequence"/>
</dbReference>
<keyword evidence="3" id="KW-1185">Reference proteome</keyword>
<reference evidence="2" key="1">
    <citation type="journal article" date="2023" name="Science">
        <title>Genome structures resolve the early diversification of teleost fishes.</title>
        <authorList>
            <person name="Parey E."/>
            <person name="Louis A."/>
            <person name="Montfort J."/>
            <person name="Bouchez O."/>
            <person name="Roques C."/>
            <person name="Iampietro C."/>
            <person name="Lluch J."/>
            <person name="Castinel A."/>
            <person name="Donnadieu C."/>
            <person name="Desvignes T."/>
            <person name="Floi Bucao C."/>
            <person name="Jouanno E."/>
            <person name="Wen M."/>
            <person name="Mejri S."/>
            <person name="Dirks R."/>
            <person name="Jansen H."/>
            <person name="Henkel C."/>
            <person name="Chen W.J."/>
            <person name="Zahm M."/>
            <person name="Cabau C."/>
            <person name="Klopp C."/>
            <person name="Thompson A.W."/>
            <person name="Robinson-Rechavi M."/>
            <person name="Braasch I."/>
            <person name="Lecointre G."/>
            <person name="Bobe J."/>
            <person name="Postlethwait J.H."/>
            <person name="Berthelot C."/>
            <person name="Roest Crollius H."/>
            <person name="Guiguen Y."/>
        </authorList>
    </citation>
    <scope>NUCLEOTIDE SEQUENCE</scope>
    <source>
        <strain evidence="2">NC1722</strain>
    </source>
</reference>
<feature type="region of interest" description="Disordered" evidence="1">
    <location>
        <begin position="15"/>
        <end position="51"/>
    </location>
</feature>
<organism evidence="2 3">
    <name type="scientific">Aldrovandia affinis</name>
    <dbReference type="NCBI Taxonomy" id="143900"/>
    <lineage>
        <taxon>Eukaryota</taxon>
        <taxon>Metazoa</taxon>
        <taxon>Chordata</taxon>
        <taxon>Craniata</taxon>
        <taxon>Vertebrata</taxon>
        <taxon>Euteleostomi</taxon>
        <taxon>Actinopterygii</taxon>
        <taxon>Neopterygii</taxon>
        <taxon>Teleostei</taxon>
        <taxon>Notacanthiformes</taxon>
        <taxon>Halosauridae</taxon>
        <taxon>Aldrovandia</taxon>
    </lineage>
</organism>
<proteinExistence type="predicted"/>
<protein>
    <submittedName>
        <fullName evidence="2">Uncharacterized protein</fullName>
    </submittedName>
</protein>
<accession>A0AAD7S6J6</accession>
<feature type="compositionally biased region" description="Basic and acidic residues" evidence="1">
    <location>
        <begin position="90"/>
        <end position="103"/>
    </location>
</feature>
<name>A0AAD7S6J6_9TELE</name>
<sequence>MSALRGPGRRFAVRRVVPRADPRGAAGRYASRARTVNPAARAAGPWEESGGSGITPALLLSPATLHLSPAARRTLAGPPQCSRHPGSPIDRLRGPQRSPHDPRWSTGPQTRRVRRRVIVQSSEWGRLTLATERAAGLGFSFHPGSPRLNGSHRLCRDNSSRMLFQVSISRRAKDGSVARGTVALQDGGQRAPPRDAECVFHLRHLLPPRALQSPPSRSLPPALSRSVLTFSALRELRKSGLRG</sequence>
<gene>
    <name evidence="2" type="ORF">AAFF_G00011830</name>
</gene>
<dbReference type="EMBL" id="JAINUG010000102">
    <property type="protein sequence ID" value="KAJ8396860.1"/>
    <property type="molecule type" value="Genomic_DNA"/>
</dbReference>
<evidence type="ECO:0000313" key="2">
    <source>
        <dbReference type="EMBL" id="KAJ8396860.1"/>
    </source>
</evidence>
<evidence type="ECO:0000313" key="3">
    <source>
        <dbReference type="Proteomes" id="UP001221898"/>
    </source>
</evidence>